<dbReference type="GO" id="GO:0009507">
    <property type="term" value="C:chloroplast"/>
    <property type="evidence" value="ECO:0007669"/>
    <property type="project" value="TreeGrafter"/>
</dbReference>
<dbReference type="InParanoid" id="A0A2G5EA59"/>
<proteinExistence type="predicted"/>
<gene>
    <name evidence="1" type="ORF">AQUCO_01000492v1</name>
</gene>
<evidence type="ECO:0000313" key="1">
    <source>
        <dbReference type="EMBL" id="PIA52659.1"/>
    </source>
</evidence>
<dbReference type="Proteomes" id="UP000230069">
    <property type="component" value="Unassembled WGS sequence"/>
</dbReference>
<dbReference type="STRING" id="218851.A0A2G5EA59"/>
<evidence type="ECO:0000313" key="2">
    <source>
        <dbReference type="Proteomes" id="UP000230069"/>
    </source>
</evidence>
<name>A0A2G5EA59_AQUCA</name>
<dbReference type="OrthoDB" id="1895912at2759"/>
<keyword evidence="2" id="KW-1185">Reference proteome</keyword>
<organism evidence="1 2">
    <name type="scientific">Aquilegia coerulea</name>
    <name type="common">Rocky mountain columbine</name>
    <dbReference type="NCBI Taxonomy" id="218851"/>
    <lineage>
        <taxon>Eukaryota</taxon>
        <taxon>Viridiplantae</taxon>
        <taxon>Streptophyta</taxon>
        <taxon>Embryophyta</taxon>
        <taxon>Tracheophyta</taxon>
        <taxon>Spermatophyta</taxon>
        <taxon>Magnoliopsida</taxon>
        <taxon>Ranunculales</taxon>
        <taxon>Ranunculaceae</taxon>
        <taxon>Thalictroideae</taxon>
        <taxon>Aquilegia</taxon>
    </lineage>
</organism>
<dbReference type="PANTHER" id="PTHR36398">
    <property type="entry name" value="PLASMA MEMBRANE FUSION PROTEIN"/>
    <property type="match status" value="1"/>
</dbReference>
<reference evidence="1 2" key="1">
    <citation type="submission" date="2017-09" db="EMBL/GenBank/DDBJ databases">
        <title>WGS assembly of Aquilegia coerulea Goldsmith.</title>
        <authorList>
            <person name="Hodges S."/>
            <person name="Kramer E."/>
            <person name="Nordborg M."/>
            <person name="Tomkins J."/>
            <person name="Borevitz J."/>
            <person name="Derieg N."/>
            <person name="Yan J."/>
            <person name="Mihaltcheva S."/>
            <person name="Hayes R.D."/>
            <person name="Rokhsar D."/>
        </authorList>
    </citation>
    <scope>NUCLEOTIDE SEQUENCE [LARGE SCALE GENOMIC DNA]</scope>
    <source>
        <strain evidence="2">cv. Goldsmith</strain>
    </source>
</reference>
<dbReference type="PANTHER" id="PTHR36398:SF1">
    <property type="entry name" value="PLASMA MEMBRANE FUSION PROTEIN"/>
    <property type="match status" value="1"/>
</dbReference>
<dbReference type="AlphaFoldDB" id="A0A2G5EA59"/>
<sequence>MTPVVVAAAVAGGGGARLISSTLSHTTTHSPLTLSSQTPLSPPQPQLLRRNAVVSISLLSLFPFLSQPSPASAFSIGISGPKDWLREQKKKASRFLLAPIDASRDYLQTAYLILKESDSNDSNKDLDEVQRLMRSAARDCIIEDRNSVVSFQAKTGVEVCTFRLIVNNAASLLDNKDPVKLEAEAMLADLVRSFTMLGGVTNEADLQLASNRKCQMPSWTLYFLLKNSSKVSKIALRSNCYIELPEGILVEPDATKTQMLSMVET</sequence>
<protein>
    <submittedName>
        <fullName evidence="1">Uncharacterized protein</fullName>
    </submittedName>
</protein>
<dbReference type="FunCoup" id="A0A2G5EA59">
    <property type="interactions" value="1844"/>
</dbReference>
<dbReference type="EMBL" id="KZ305027">
    <property type="protein sequence ID" value="PIA52659.1"/>
    <property type="molecule type" value="Genomic_DNA"/>
</dbReference>
<accession>A0A2G5EA59</accession>